<evidence type="ECO:0000313" key="2">
    <source>
        <dbReference type="Proteomes" id="UP001642540"/>
    </source>
</evidence>
<dbReference type="Proteomes" id="UP001642540">
    <property type="component" value="Unassembled WGS sequence"/>
</dbReference>
<accession>A0ABP1R6F2</accession>
<gene>
    <name evidence="1" type="ORF">ODALV1_LOCUS18066</name>
</gene>
<keyword evidence="2" id="KW-1185">Reference proteome</keyword>
<name>A0ABP1R6F2_9HEXA</name>
<proteinExistence type="predicted"/>
<evidence type="ECO:0000313" key="1">
    <source>
        <dbReference type="EMBL" id="CAL8118286.1"/>
    </source>
</evidence>
<protein>
    <submittedName>
        <fullName evidence="1">Uncharacterized protein</fullName>
    </submittedName>
</protein>
<reference evidence="1 2" key="1">
    <citation type="submission" date="2024-08" db="EMBL/GenBank/DDBJ databases">
        <authorList>
            <person name="Cucini C."/>
            <person name="Frati F."/>
        </authorList>
    </citation>
    <scope>NUCLEOTIDE SEQUENCE [LARGE SCALE GENOMIC DNA]</scope>
</reference>
<organism evidence="1 2">
    <name type="scientific">Orchesella dallaii</name>
    <dbReference type="NCBI Taxonomy" id="48710"/>
    <lineage>
        <taxon>Eukaryota</taxon>
        <taxon>Metazoa</taxon>
        <taxon>Ecdysozoa</taxon>
        <taxon>Arthropoda</taxon>
        <taxon>Hexapoda</taxon>
        <taxon>Collembola</taxon>
        <taxon>Entomobryomorpha</taxon>
        <taxon>Entomobryoidea</taxon>
        <taxon>Orchesellidae</taxon>
        <taxon>Orchesellinae</taxon>
        <taxon>Orchesella</taxon>
    </lineage>
</organism>
<sequence length="172" mass="19712">MGISEELVSAVDHDKSDDMVKREKRERALNIISLFVSTVSIHSEVKRESNLSRKKEEYYGSGISWSWSEGAEANLIYFMVKGSDGSDHDDDDDDRSDKKCVGVYFYKYQHQVKVWQASTGFLELRYSTRVSSHSSWPLVPRSTDADIKFSLHRYILTNSKPSNMTVSWSPSL</sequence>
<dbReference type="EMBL" id="CAXLJM020000057">
    <property type="protein sequence ID" value="CAL8118286.1"/>
    <property type="molecule type" value="Genomic_DNA"/>
</dbReference>
<comment type="caution">
    <text evidence="1">The sequence shown here is derived from an EMBL/GenBank/DDBJ whole genome shotgun (WGS) entry which is preliminary data.</text>
</comment>